<dbReference type="Proteomes" id="UP001521116">
    <property type="component" value="Unassembled WGS sequence"/>
</dbReference>
<organism evidence="4 5">
    <name type="scientific">Neofusicoccum ribis</name>
    <dbReference type="NCBI Taxonomy" id="45134"/>
    <lineage>
        <taxon>Eukaryota</taxon>
        <taxon>Fungi</taxon>
        <taxon>Dikarya</taxon>
        <taxon>Ascomycota</taxon>
        <taxon>Pezizomycotina</taxon>
        <taxon>Dothideomycetes</taxon>
        <taxon>Dothideomycetes incertae sedis</taxon>
        <taxon>Botryosphaeriales</taxon>
        <taxon>Botryosphaeriaceae</taxon>
        <taxon>Neofusicoccum</taxon>
    </lineage>
</organism>
<accession>A0ABR3T408</accession>
<protein>
    <recommendedName>
        <fullName evidence="3">NAD-dependent epimerase/dehydratase domain-containing protein</fullName>
    </recommendedName>
</protein>
<evidence type="ECO:0000313" key="4">
    <source>
        <dbReference type="EMBL" id="KAL1634202.1"/>
    </source>
</evidence>
<comment type="similarity">
    <text evidence="2">Belongs to the NAD(P)-dependent epimerase/dehydratase family. Dihydroflavonol-4-reductase subfamily.</text>
</comment>
<evidence type="ECO:0000256" key="1">
    <source>
        <dbReference type="ARBA" id="ARBA00023002"/>
    </source>
</evidence>
<gene>
    <name evidence="4" type="ORF">SLS56_002506</name>
</gene>
<evidence type="ECO:0000313" key="5">
    <source>
        <dbReference type="Proteomes" id="UP001521116"/>
    </source>
</evidence>
<keyword evidence="1" id="KW-0560">Oxidoreductase</keyword>
<evidence type="ECO:0000259" key="3">
    <source>
        <dbReference type="Pfam" id="PF01370"/>
    </source>
</evidence>
<feature type="domain" description="NAD-dependent epimerase/dehydratase" evidence="3">
    <location>
        <begin position="8"/>
        <end position="268"/>
    </location>
</feature>
<keyword evidence="5" id="KW-1185">Reference proteome</keyword>
<evidence type="ECO:0000256" key="2">
    <source>
        <dbReference type="ARBA" id="ARBA00023445"/>
    </source>
</evidence>
<dbReference type="EMBL" id="JAJVDC020000017">
    <property type="protein sequence ID" value="KAL1634202.1"/>
    <property type="molecule type" value="Genomic_DNA"/>
</dbReference>
<reference evidence="4 5" key="1">
    <citation type="submission" date="2024-02" db="EMBL/GenBank/DDBJ databases">
        <title>De novo assembly and annotation of 12 fungi associated with fruit tree decline syndrome in Ontario, Canada.</title>
        <authorList>
            <person name="Sulman M."/>
            <person name="Ellouze W."/>
            <person name="Ilyukhin E."/>
        </authorList>
    </citation>
    <scope>NUCLEOTIDE SEQUENCE [LARGE SCALE GENOMIC DNA]</scope>
    <source>
        <strain evidence="4 5">M1-105</strain>
    </source>
</reference>
<proteinExistence type="inferred from homology"/>
<dbReference type="Pfam" id="PF01370">
    <property type="entry name" value="Epimerase"/>
    <property type="match status" value="1"/>
</dbReference>
<dbReference type="Gene3D" id="3.40.50.720">
    <property type="entry name" value="NAD(P)-binding Rossmann-like Domain"/>
    <property type="match status" value="1"/>
</dbReference>
<dbReference type="InterPro" id="IPR001509">
    <property type="entry name" value="Epimerase_deHydtase"/>
</dbReference>
<name>A0ABR3T408_9PEZI</name>
<comment type="caution">
    <text evidence="4">The sequence shown here is derived from an EMBL/GenBank/DDBJ whole genome shotgun (WGS) entry which is preliminary data.</text>
</comment>
<dbReference type="InterPro" id="IPR036291">
    <property type="entry name" value="NAD(P)-bd_dom_sf"/>
</dbReference>
<dbReference type="PANTHER" id="PTHR10366:SF564">
    <property type="entry name" value="STEROL-4-ALPHA-CARBOXYLATE 3-DEHYDROGENASE, DECARBOXYLATING"/>
    <property type="match status" value="1"/>
</dbReference>
<sequence length="353" mass="36961">MDPSTQTILITGTSGHAGAHILLAFLARGYAVLAAVRSQSSASKVSRMLAAHATPAQQSRVSFAVVPDITAPGAFDGAVSGADGIVHVASPVRPAGGSFDVVADILDPAVAGTLGLLDSARSHGPRVRRVVVTGSMVAVMPFGASVVAADHVFTEEDWMSIDRDVAVKSGHPGIAYAASKVLAERAALEYGARHPGLRFGVVTVVPPSIFGPQINVVDSLDGLNLTPAVVWRIVGGDLAGKEPPSVRPPTFVDARDLAEAHVRAFEVEKVEGGSRRFLVCGDGVVTGGKIVGVVRERFPELEGKLPVGGAEENGWRVSNERAKRELGMVFRGLEETVVDTVECVLRLEKEFKG</sequence>
<dbReference type="InterPro" id="IPR050425">
    <property type="entry name" value="NAD(P)_dehydrat-like"/>
</dbReference>
<dbReference type="PANTHER" id="PTHR10366">
    <property type="entry name" value="NAD DEPENDENT EPIMERASE/DEHYDRATASE"/>
    <property type="match status" value="1"/>
</dbReference>
<dbReference type="SUPFAM" id="SSF51735">
    <property type="entry name" value="NAD(P)-binding Rossmann-fold domains"/>
    <property type="match status" value="1"/>
</dbReference>